<comment type="similarity">
    <text evidence="1">Belongs to the cycloisomerase 2 family.</text>
</comment>
<dbReference type="AlphaFoldDB" id="A0A0K8MJA7"/>
<evidence type="ECO:0000256" key="1">
    <source>
        <dbReference type="ARBA" id="ARBA00005564"/>
    </source>
</evidence>
<dbReference type="Pfam" id="PF10282">
    <property type="entry name" value="Lactonase"/>
    <property type="match status" value="1"/>
</dbReference>
<dbReference type="GO" id="GO:0017057">
    <property type="term" value="F:6-phosphogluconolactonase activity"/>
    <property type="evidence" value="ECO:0007669"/>
    <property type="project" value="TreeGrafter"/>
</dbReference>
<dbReference type="STRING" id="157463.GCA_001047075_01420"/>
<dbReference type="Proteomes" id="UP000253891">
    <property type="component" value="Unassembled WGS sequence"/>
</dbReference>
<name>A0A0K8MJA7_9LACO</name>
<dbReference type="SUPFAM" id="SSF51004">
    <property type="entry name" value="C-terminal (heme d1) domain of cytochrome cd1-nitrite reductase"/>
    <property type="match status" value="1"/>
</dbReference>
<dbReference type="Gene3D" id="2.130.10.10">
    <property type="entry name" value="YVTN repeat-like/Quinoprotein amine dehydrogenase"/>
    <property type="match status" value="1"/>
</dbReference>
<dbReference type="OrthoDB" id="9790815at2"/>
<dbReference type="GO" id="GO:0005829">
    <property type="term" value="C:cytosol"/>
    <property type="evidence" value="ECO:0007669"/>
    <property type="project" value="TreeGrafter"/>
</dbReference>
<keyword evidence="3" id="KW-1185">Reference proteome</keyword>
<proteinExistence type="inferred from homology"/>
<gene>
    <name evidence="2" type="ORF">FFIC_285570</name>
</gene>
<organism evidence="2 3">
    <name type="scientific">Fructobacillus ficulneus</name>
    <dbReference type="NCBI Taxonomy" id="157463"/>
    <lineage>
        <taxon>Bacteria</taxon>
        <taxon>Bacillati</taxon>
        <taxon>Bacillota</taxon>
        <taxon>Bacilli</taxon>
        <taxon>Lactobacillales</taxon>
        <taxon>Lactobacillaceae</taxon>
        <taxon>Fructobacillus</taxon>
    </lineage>
</organism>
<dbReference type="InterPro" id="IPR019405">
    <property type="entry name" value="Lactonase_7-beta_prop"/>
</dbReference>
<dbReference type="PANTHER" id="PTHR30344">
    <property type="entry name" value="6-PHOSPHOGLUCONOLACTONASE-RELATED"/>
    <property type="match status" value="1"/>
</dbReference>
<sequence>MTVHHVLFGTYTRQSSKGIYEADFNDATGQLSEPRLVFEATNPTYLAISKANKVYSVEKRGDEAGVLALDNATRPMTELGINLTEGSAPAYIGIDEDRQFVFAGYYHRGMVEVFKIEGDGSLTLQDTWYNHGKGPRPEQDAAHVHFTNLTPDNRLVVVDLGTDEVITLDLDDQGAMTEVARYQTEAGFGPRHIRFSPDGQYAYLLGELSSLLSVLKYDADTGSFAHIMTISTIPTDWDDHNGAAAIRVSSDGRFIYTSNRGHDSVSVFQTSNFGSEIELIQTIDIEGSFPRDMNFDPAEKFLVVANQKTNNVSVFARDTETGELELVQKDFPIPESVRVTFEN</sequence>
<evidence type="ECO:0000313" key="3">
    <source>
        <dbReference type="Proteomes" id="UP000253891"/>
    </source>
</evidence>
<protein>
    <submittedName>
        <fullName evidence="2">3-carboxymuconate cyclase</fullName>
    </submittedName>
</protein>
<accession>A0A0K8MJA7</accession>
<evidence type="ECO:0000313" key="2">
    <source>
        <dbReference type="EMBL" id="GAP00538.1"/>
    </source>
</evidence>
<dbReference type="RefSeq" id="WP_061993825.1">
    <property type="nucleotide sequence ID" value="NZ_DF968005.1"/>
</dbReference>
<reference evidence="2 3" key="1">
    <citation type="journal article" date="2015" name="BMC Genomics">
        <title>Comparative genomics of Fructobacillus spp. and Leuconostoc spp. reveals niche-specific evolution of Fructobacillus spp.</title>
        <authorList>
            <person name="Endo A."/>
            <person name="Tanizawa Y."/>
            <person name="Tanaka N."/>
            <person name="Maeno S."/>
            <person name="Kumar H."/>
            <person name="Shiwa Y."/>
            <person name="Okada S."/>
            <person name="Yoshikawa H."/>
            <person name="Dicks L."/>
            <person name="Nakagawa J."/>
            <person name="Arita M."/>
        </authorList>
    </citation>
    <scope>NUCLEOTIDE SEQUENCE [LARGE SCALE GENOMIC DNA]</scope>
    <source>
        <strain evidence="2 3">JCM 12225</strain>
    </source>
</reference>
<dbReference type="PANTHER" id="PTHR30344:SF1">
    <property type="entry name" value="6-PHOSPHOGLUCONOLACTONASE"/>
    <property type="match status" value="1"/>
</dbReference>
<dbReference type="InterPro" id="IPR011048">
    <property type="entry name" value="Haem_d1_sf"/>
</dbReference>
<dbReference type="InterPro" id="IPR015943">
    <property type="entry name" value="WD40/YVTN_repeat-like_dom_sf"/>
</dbReference>
<dbReference type="InterPro" id="IPR050282">
    <property type="entry name" value="Cycloisomerase_2"/>
</dbReference>
<dbReference type="EMBL" id="DF968005">
    <property type="protein sequence ID" value="GAP00538.1"/>
    <property type="molecule type" value="Genomic_DNA"/>
</dbReference>